<dbReference type="EMBL" id="CP001669">
    <property type="protein sequence ID" value="AFZ79254.1"/>
    <property type="molecule type" value="Genomic_DNA"/>
</dbReference>
<keyword evidence="2" id="KW-1185">Reference proteome</keyword>
<dbReference type="GeneID" id="15805943"/>
<dbReference type="Proteomes" id="UP000031512">
    <property type="component" value="Chromosome 1"/>
</dbReference>
<evidence type="ECO:0000313" key="1">
    <source>
        <dbReference type="EMBL" id="AFZ79254.1"/>
    </source>
</evidence>
<sequence length="173" mass="19203">MVSEADVYRAEAAQEMARELADSFSAWNSTTLGTRERACQKVVLKTEEYVKYMDSCSANGGCNEVVSGFYTPAALWATRRLSGLLCSLDDIEAKITDLYSLSKNTSDLKVKEDIKSDLATLTELKKKYFELFAADIKFKNVKLGDKKHLGATTKTYQHVAPKAVHTEVEEVSA</sequence>
<organism evidence="1 2">
    <name type="scientific">Theileria equi strain WA</name>
    <dbReference type="NCBI Taxonomy" id="1537102"/>
    <lineage>
        <taxon>Eukaryota</taxon>
        <taxon>Sar</taxon>
        <taxon>Alveolata</taxon>
        <taxon>Apicomplexa</taxon>
        <taxon>Aconoidasida</taxon>
        <taxon>Piroplasmida</taxon>
        <taxon>Theileriidae</taxon>
        <taxon>Theileria</taxon>
    </lineage>
</organism>
<dbReference type="AlphaFoldDB" id="L0AWG7"/>
<dbReference type="RefSeq" id="XP_004828920.1">
    <property type="nucleotide sequence ID" value="XM_004828863.1"/>
</dbReference>
<name>L0AWG7_THEEQ</name>
<evidence type="ECO:0000313" key="2">
    <source>
        <dbReference type="Proteomes" id="UP000031512"/>
    </source>
</evidence>
<protein>
    <submittedName>
        <fullName evidence="1">Uncharacterized protein</fullName>
    </submittedName>
</protein>
<dbReference type="KEGG" id="beq:BEWA_021010"/>
<gene>
    <name evidence="1" type="ORF">BEWA_021010</name>
</gene>
<dbReference type="VEuPathDB" id="PiroplasmaDB:BEWA_021010"/>
<reference evidence="1 2" key="1">
    <citation type="journal article" date="2012" name="BMC Genomics">
        <title>Comparative genomic analysis and phylogenetic position of Theileria equi.</title>
        <authorList>
            <person name="Kappmeyer L.S."/>
            <person name="Thiagarajan M."/>
            <person name="Herndon D.R."/>
            <person name="Ramsay J.D."/>
            <person name="Caler E."/>
            <person name="Djikeng A."/>
            <person name="Gillespie J.J."/>
            <person name="Lau A.O."/>
            <person name="Roalson E.H."/>
            <person name="Silva J.C."/>
            <person name="Silva M.G."/>
            <person name="Suarez C.E."/>
            <person name="Ueti M.W."/>
            <person name="Nene V.M."/>
            <person name="Mealey R.H."/>
            <person name="Knowles D.P."/>
            <person name="Brayton K.A."/>
        </authorList>
    </citation>
    <scope>NUCLEOTIDE SEQUENCE [LARGE SCALE GENOMIC DNA]</scope>
    <source>
        <strain evidence="1 2">WA</strain>
    </source>
</reference>
<accession>L0AWG7</accession>
<proteinExistence type="predicted"/>